<reference evidence="2 3" key="1">
    <citation type="submission" date="2016-03" db="EMBL/GenBank/DDBJ databases">
        <title>Cyphomyrmex costatus WGS genome.</title>
        <authorList>
            <person name="Nygaard S."/>
            <person name="Hu H."/>
            <person name="Boomsma J."/>
            <person name="Zhang G."/>
        </authorList>
    </citation>
    <scope>NUCLEOTIDE SEQUENCE [LARGE SCALE GENOMIC DNA]</scope>
    <source>
        <strain evidence="2">MS0001</strain>
        <tissue evidence="2">Whole body</tissue>
    </source>
</reference>
<dbReference type="EMBL" id="KQ978164">
    <property type="protein sequence ID" value="KYM96663.1"/>
    <property type="molecule type" value="Genomic_DNA"/>
</dbReference>
<dbReference type="Proteomes" id="UP000078542">
    <property type="component" value="Unassembled WGS sequence"/>
</dbReference>
<proteinExistence type="predicted"/>
<sequence length="93" mass="10495">MSNFVLTKRNLQEALLFCFHLKKSVAKSQRILSEAYSDYTSSVMGRTRRGCRAGWQAQKRRLWSRFAGSGEFDGSVFPLEPDPPGPSRPTVAQ</sequence>
<protein>
    <recommendedName>
        <fullName evidence="4">Mos1 transposase HTH domain-containing protein</fullName>
    </recommendedName>
</protein>
<gene>
    <name evidence="2" type="ORF">ALC62_12710</name>
</gene>
<evidence type="ECO:0008006" key="4">
    <source>
        <dbReference type="Google" id="ProtNLM"/>
    </source>
</evidence>
<dbReference type="AlphaFoldDB" id="A0A195C975"/>
<feature type="region of interest" description="Disordered" evidence="1">
    <location>
        <begin position="72"/>
        <end position="93"/>
    </location>
</feature>
<evidence type="ECO:0000313" key="3">
    <source>
        <dbReference type="Proteomes" id="UP000078542"/>
    </source>
</evidence>
<evidence type="ECO:0000313" key="2">
    <source>
        <dbReference type="EMBL" id="KYM96663.1"/>
    </source>
</evidence>
<name>A0A195C975_9HYME</name>
<accession>A0A195C975</accession>
<dbReference type="Gene3D" id="1.10.10.1450">
    <property type="match status" value="1"/>
</dbReference>
<keyword evidence="3" id="KW-1185">Reference proteome</keyword>
<evidence type="ECO:0000256" key="1">
    <source>
        <dbReference type="SAM" id="MobiDB-lite"/>
    </source>
</evidence>
<organism evidence="2 3">
    <name type="scientific">Cyphomyrmex costatus</name>
    <dbReference type="NCBI Taxonomy" id="456900"/>
    <lineage>
        <taxon>Eukaryota</taxon>
        <taxon>Metazoa</taxon>
        <taxon>Ecdysozoa</taxon>
        <taxon>Arthropoda</taxon>
        <taxon>Hexapoda</taxon>
        <taxon>Insecta</taxon>
        <taxon>Pterygota</taxon>
        <taxon>Neoptera</taxon>
        <taxon>Endopterygota</taxon>
        <taxon>Hymenoptera</taxon>
        <taxon>Apocrita</taxon>
        <taxon>Aculeata</taxon>
        <taxon>Formicoidea</taxon>
        <taxon>Formicidae</taxon>
        <taxon>Myrmicinae</taxon>
        <taxon>Cyphomyrmex</taxon>
    </lineage>
</organism>